<proteinExistence type="predicted"/>
<evidence type="ECO:0000313" key="5">
    <source>
        <dbReference type="Proteomes" id="UP001150904"/>
    </source>
</evidence>
<evidence type="ECO:0008006" key="6">
    <source>
        <dbReference type="Google" id="ProtNLM"/>
    </source>
</evidence>
<keyword evidence="5" id="KW-1185">Reference proteome</keyword>
<dbReference type="GO" id="GO:0005634">
    <property type="term" value="C:nucleus"/>
    <property type="evidence" value="ECO:0007669"/>
    <property type="project" value="UniProtKB-SubCell"/>
</dbReference>
<evidence type="ECO:0000313" key="4">
    <source>
        <dbReference type="EMBL" id="KAJ5204874.1"/>
    </source>
</evidence>
<dbReference type="CDD" id="cd12148">
    <property type="entry name" value="fungal_TF_MHR"/>
    <property type="match status" value="1"/>
</dbReference>
<accession>A0A9W9T0H1</accession>
<evidence type="ECO:0000256" key="1">
    <source>
        <dbReference type="ARBA" id="ARBA00004123"/>
    </source>
</evidence>
<dbReference type="GeneID" id="83180116"/>
<feature type="region of interest" description="Disordered" evidence="3">
    <location>
        <begin position="245"/>
        <end position="272"/>
    </location>
</feature>
<comment type="subcellular location">
    <subcellularLocation>
        <location evidence="1">Nucleus</location>
    </subcellularLocation>
</comment>
<comment type="caution">
    <text evidence="4">The sequence shown here is derived from an EMBL/GenBank/DDBJ whole genome shotgun (WGS) entry which is preliminary data.</text>
</comment>
<protein>
    <recommendedName>
        <fullName evidence="6">Transcription factor domain-containing protein</fullName>
    </recommendedName>
</protein>
<dbReference type="InterPro" id="IPR021858">
    <property type="entry name" value="Fun_TF"/>
</dbReference>
<reference evidence="4" key="1">
    <citation type="submission" date="2022-12" db="EMBL/GenBank/DDBJ databases">
        <authorList>
            <person name="Petersen C."/>
        </authorList>
    </citation>
    <scope>NUCLEOTIDE SEQUENCE</scope>
    <source>
        <strain evidence="4">IBT 15544</strain>
    </source>
</reference>
<dbReference type="AlphaFoldDB" id="A0A9W9T0H1"/>
<dbReference type="OrthoDB" id="39175at2759"/>
<dbReference type="PANTHER" id="PTHR37534">
    <property type="entry name" value="TRANSCRIPTIONAL ACTIVATOR PROTEIN UGA3"/>
    <property type="match status" value="1"/>
</dbReference>
<dbReference type="GO" id="GO:0003700">
    <property type="term" value="F:DNA-binding transcription factor activity"/>
    <property type="evidence" value="ECO:0007669"/>
    <property type="project" value="TreeGrafter"/>
</dbReference>
<reference evidence="4" key="2">
    <citation type="journal article" date="2023" name="IMA Fungus">
        <title>Comparative genomic study of the Penicillium genus elucidates a diverse pangenome and 15 lateral gene transfer events.</title>
        <authorList>
            <person name="Petersen C."/>
            <person name="Sorensen T."/>
            <person name="Nielsen M.R."/>
            <person name="Sondergaard T.E."/>
            <person name="Sorensen J.L."/>
            <person name="Fitzpatrick D.A."/>
            <person name="Frisvad J.C."/>
            <person name="Nielsen K.L."/>
        </authorList>
    </citation>
    <scope>NUCLEOTIDE SEQUENCE</scope>
    <source>
        <strain evidence="4">IBT 15544</strain>
    </source>
</reference>
<dbReference type="Proteomes" id="UP001150904">
    <property type="component" value="Unassembled WGS sequence"/>
</dbReference>
<dbReference type="GO" id="GO:0045944">
    <property type="term" value="P:positive regulation of transcription by RNA polymerase II"/>
    <property type="evidence" value="ECO:0007669"/>
    <property type="project" value="TreeGrafter"/>
</dbReference>
<dbReference type="Pfam" id="PF11951">
    <property type="entry name" value="Fungal_trans_2"/>
    <property type="match status" value="1"/>
</dbReference>
<gene>
    <name evidence="4" type="ORF">N7498_005753</name>
</gene>
<evidence type="ECO:0000256" key="2">
    <source>
        <dbReference type="ARBA" id="ARBA00023242"/>
    </source>
</evidence>
<name>A0A9W9T0H1_9EURO</name>
<dbReference type="EMBL" id="JAPQKR010000012">
    <property type="protein sequence ID" value="KAJ5204874.1"/>
    <property type="molecule type" value="Genomic_DNA"/>
</dbReference>
<dbReference type="RefSeq" id="XP_058309353.1">
    <property type="nucleotide sequence ID" value="XM_058452815.1"/>
</dbReference>
<dbReference type="GO" id="GO:0000976">
    <property type="term" value="F:transcription cis-regulatory region binding"/>
    <property type="evidence" value="ECO:0007669"/>
    <property type="project" value="TreeGrafter"/>
</dbReference>
<sequence length="538" mass="60424">MPDDDSLTLPLPFDELSGDVDLQPPQTPWKNTRLTLREPSEEGLWLNHFLGATGSEFDASSSLNSPKQNLEPHCEMPLARTLQDHSSMLVEYYFKEVCGMMSCYDGQLNPYRTMISNVWSGSPSLYYITQSMAAACLSEVSPNFSSIGLQLQNQAALCLSGEIRGHQIETSSLLALVMLGMSRCWHNPGDIGQSEFDTLARIVLSSKACESNTRMADEEKRFFFHNSLVYWQVLLSFISDREPDVRGIRHNRPQPAPSDELESHEPQMPHPQTGVGVEVQMLAMNVGNLVRKERKRIHSRRFASRNDIDQAHKAILEAEQLQSRLSASQLPRKNTIVDSGDDLTPVDHLIKIAEAYRCTGLLQLYRNFPDLLLPYASLNDPTHEFITFSPIPDNSPNPEAGLPENAWLIYLALHILDLVQDIPVSSTSRSIQPFLLVSICSELALDRTGCSVASAQKLPLASLASSPRLKTPVTELDILRARRSIISRLSSFENMLAAKPIQQMLLLVKETWACMDKNQRDTYWMDVMMDKGYETLMG</sequence>
<organism evidence="4 5">
    <name type="scientific">Penicillium cinerascens</name>
    <dbReference type="NCBI Taxonomy" id="70096"/>
    <lineage>
        <taxon>Eukaryota</taxon>
        <taxon>Fungi</taxon>
        <taxon>Dikarya</taxon>
        <taxon>Ascomycota</taxon>
        <taxon>Pezizomycotina</taxon>
        <taxon>Eurotiomycetes</taxon>
        <taxon>Eurotiomycetidae</taxon>
        <taxon>Eurotiales</taxon>
        <taxon>Aspergillaceae</taxon>
        <taxon>Penicillium</taxon>
    </lineage>
</organism>
<keyword evidence="2" id="KW-0539">Nucleus</keyword>
<dbReference type="PANTHER" id="PTHR37534:SF11">
    <property type="entry name" value="ZN(II)2CYS6 TRANSCRIPTION FACTOR (EUROFUNG)"/>
    <property type="match status" value="1"/>
</dbReference>
<evidence type="ECO:0000256" key="3">
    <source>
        <dbReference type="SAM" id="MobiDB-lite"/>
    </source>
</evidence>